<proteinExistence type="inferred from homology"/>
<dbReference type="AlphaFoldDB" id="D8Q464"/>
<protein>
    <recommendedName>
        <fullName evidence="2">EthD domain-containing protein</fullName>
    </recommendedName>
</protein>
<feature type="domain" description="EthD" evidence="2">
    <location>
        <begin position="23"/>
        <end position="116"/>
    </location>
</feature>
<dbReference type="InterPro" id="IPR009799">
    <property type="entry name" value="EthD_dom"/>
</dbReference>
<dbReference type="InParanoid" id="D8Q464"/>
<evidence type="ECO:0000256" key="1">
    <source>
        <dbReference type="ARBA" id="ARBA00005986"/>
    </source>
</evidence>
<dbReference type="KEGG" id="scm:SCHCO_02701622"/>
<dbReference type="GO" id="GO:0016491">
    <property type="term" value="F:oxidoreductase activity"/>
    <property type="evidence" value="ECO:0007669"/>
    <property type="project" value="InterPro"/>
</dbReference>
<comment type="similarity">
    <text evidence="1">Belongs to the tpcK family.</text>
</comment>
<dbReference type="Gene3D" id="3.30.70.100">
    <property type="match status" value="1"/>
</dbReference>
<dbReference type="SUPFAM" id="SSF54909">
    <property type="entry name" value="Dimeric alpha+beta barrel"/>
    <property type="match status" value="1"/>
</dbReference>
<reference evidence="3 4" key="1">
    <citation type="journal article" date="2010" name="Nat. Biotechnol.">
        <title>Genome sequence of the model mushroom Schizophyllum commune.</title>
        <authorList>
            <person name="Ohm R.A."/>
            <person name="de Jong J.F."/>
            <person name="Lugones L.G."/>
            <person name="Aerts A."/>
            <person name="Kothe E."/>
            <person name="Stajich J.E."/>
            <person name="de Vries R.P."/>
            <person name="Record E."/>
            <person name="Levasseur A."/>
            <person name="Baker S.E."/>
            <person name="Bartholomew K.A."/>
            <person name="Coutinho P.M."/>
            <person name="Erdmann S."/>
            <person name="Fowler T.J."/>
            <person name="Gathman A.C."/>
            <person name="Lombard V."/>
            <person name="Henrissat B."/>
            <person name="Knabe N."/>
            <person name="Kuees U."/>
            <person name="Lilly W.W."/>
            <person name="Lindquist E."/>
            <person name="Lucas S."/>
            <person name="Magnuson J.K."/>
            <person name="Piumi F."/>
            <person name="Raudaskoski M."/>
            <person name="Salamov A."/>
            <person name="Schmutz J."/>
            <person name="Schwarze F.W.M.R."/>
            <person name="vanKuyk P.A."/>
            <person name="Horton J.S."/>
            <person name="Grigoriev I.V."/>
            <person name="Woesten H.A.B."/>
        </authorList>
    </citation>
    <scope>NUCLEOTIDE SEQUENCE [LARGE SCALE GENOMIC DNA]</scope>
    <source>
        <strain evidence="4">H4-8 / FGSC 9210</strain>
    </source>
</reference>
<dbReference type="Proteomes" id="UP000007431">
    <property type="component" value="Unassembled WGS sequence"/>
</dbReference>
<dbReference type="STRING" id="578458.D8Q464"/>
<dbReference type="OrthoDB" id="3183782at2759"/>
<evidence type="ECO:0000313" key="4">
    <source>
        <dbReference type="Proteomes" id="UP000007431"/>
    </source>
</evidence>
<dbReference type="GeneID" id="9589426"/>
<evidence type="ECO:0000313" key="3">
    <source>
        <dbReference type="EMBL" id="EFI96745.1"/>
    </source>
</evidence>
<feature type="non-terminal residue" evidence="3">
    <location>
        <position position="137"/>
    </location>
</feature>
<gene>
    <name evidence="3" type="ORF">SCHCODRAFT_108786</name>
</gene>
<dbReference type="InterPro" id="IPR011008">
    <property type="entry name" value="Dimeric_a/b-barrel"/>
</dbReference>
<dbReference type="EMBL" id="GL377306">
    <property type="protein sequence ID" value="EFI96745.1"/>
    <property type="molecule type" value="Genomic_DNA"/>
</dbReference>
<organism evidence="4">
    <name type="scientific">Schizophyllum commune (strain H4-8 / FGSC 9210)</name>
    <name type="common">Split gill fungus</name>
    <dbReference type="NCBI Taxonomy" id="578458"/>
    <lineage>
        <taxon>Eukaryota</taxon>
        <taxon>Fungi</taxon>
        <taxon>Dikarya</taxon>
        <taxon>Basidiomycota</taxon>
        <taxon>Agaricomycotina</taxon>
        <taxon>Agaricomycetes</taxon>
        <taxon>Agaricomycetidae</taxon>
        <taxon>Agaricales</taxon>
        <taxon>Schizophyllaceae</taxon>
        <taxon>Schizophyllum</taxon>
    </lineage>
</organism>
<keyword evidence="4" id="KW-1185">Reference proteome</keyword>
<accession>D8Q464</accession>
<dbReference type="HOGENOM" id="CLU_115019_3_1_1"/>
<dbReference type="RefSeq" id="XP_003031648.1">
    <property type="nucleotide sequence ID" value="XM_003031602.1"/>
</dbReference>
<sequence>MPDSKPTLRKDRVRLIYLLKRRKGMTHEEFSDYWLNVHSKIFTGSRVAHQYTVRYDQMHLSPSAMKAWSEKYGFPAATYDGVVLLEADSFEDLQQVFDSPEYKALMQPDEHNFIDHEGSQIMLMNYWVGFDHTKAKL</sequence>
<name>D8Q464_SCHCM</name>
<dbReference type="eggNOG" id="ENOG502STMR">
    <property type="taxonomic scope" value="Eukaryota"/>
</dbReference>
<dbReference type="Pfam" id="PF07110">
    <property type="entry name" value="EthD"/>
    <property type="match status" value="1"/>
</dbReference>
<dbReference type="OMA" id="YWREKNG"/>
<dbReference type="VEuPathDB" id="FungiDB:SCHCODRAFT_02701622"/>
<evidence type="ECO:0000259" key="2">
    <source>
        <dbReference type="Pfam" id="PF07110"/>
    </source>
</evidence>